<evidence type="ECO:0000256" key="6">
    <source>
        <dbReference type="ARBA" id="ARBA00023136"/>
    </source>
</evidence>
<evidence type="ECO:0000256" key="3">
    <source>
        <dbReference type="ARBA" id="ARBA00022475"/>
    </source>
</evidence>
<feature type="transmembrane region" description="Helical" evidence="7">
    <location>
        <begin position="63"/>
        <end position="81"/>
    </location>
</feature>
<dbReference type="PANTHER" id="PTHR30151">
    <property type="entry name" value="ALKANE SULFONATE ABC TRANSPORTER-RELATED, MEMBRANE SUBUNIT"/>
    <property type="match status" value="1"/>
</dbReference>
<evidence type="ECO:0000256" key="8">
    <source>
        <dbReference type="SAM" id="MobiDB-lite"/>
    </source>
</evidence>
<evidence type="ECO:0000313" key="10">
    <source>
        <dbReference type="EMBL" id="AEF16580.1"/>
    </source>
</evidence>
<feature type="transmembrane region" description="Helical" evidence="7">
    <location>
        <begin position="243"/>
        <end position="267"/>
    </location>
</feature>
<dbReference type="InterPro" id="IPR035906">
    <property type="entry name" value="MetI-like_sf"/>
</dbReference>
<dbReference type="AlphaFoldDB" id="F6BHJ9"/>
<evidence type="ECO:0000256" key="1">
    <source>
        <dbReference type="ARBA" id="ARBA00004651"/>
    </source>
</evidence>
<dbReference type="Pfam" id="PF00528">
    <property type="entry name" value="BPD_transp_1"/>
    <property type="match status" value="1"/>
</dbReference>
<feature type="transmembrane region" description="Helical" evidence="7">
    <location>
        <begin position="124"/>
        <end position="144"/>
    </location>
</feature>
<dbReference type="PROSITE" id="PS50928">
    <property type="entry name" value="ABC_TM1"/>
    <property type="match status" value="1"/>
</dbReference>
<dbReference type="SUPFAM" id="SSF161098">
    <property type="entry name" value="MetI-like"/>
    <property type="match status" value="1"/>
</dbReference>
<gene>
    <name evidence="10" type="ordered locus">Thexy_0529</name>
</gene>
<dbReference type="EMBL" id="CP002739">
    <property type="protein sequence ID" value="AEF16580.1"/>
    <property type="molecule type" value="Genomic_DNA"/>
</dbReference>
<dbReference type="STRING" id="858215.Thexy_0529"/>
<keyword evidence="11" id="KW-1185">Reference proteome</keyword>
<dbReference type="eggNOG" id="COG0600">
    <property type="taxonomic scope" value="Bacteria"/>
</dbReference>
<dbReference type="GO" id="GO:0055085">
    <property type="term" value="P:transmembrane transport"/>
    <property type="evidence" value="ECO:0007669"/>
    <property type="project" value="InterPro"/>
</dbReference>
<name>F6BHJ9_THEXL</name>
<sequence length="277" mass="30576">MNSTNVLEKSSAKTSVKNKKDKKLKDEAKSNKFIQQIISPIAILILWEILADLRLIDTRFFPAPSMIFHSFINLLTTGILLNDLSVSLFRIIGGFIVGAVPGLIIGLTMGLFPIIRNILDPIVAATYPIPKLALMPLIMIMFGLNDLEKIVVIAIGTFFIVLMNTAAGVINLDKIYMDVARNYGASKKDYYLTVALPGALPMIFTGLKLGMGMALLLIVAAEMNGASSGIGYRIWESYNIFDIPAMFVSFIIMSILGYVFTIILDLIEKLIIPWKHS</sequence>
<feature type="transmembrane region" description="Helical" evidence="7">
    <location>
        <begin position="150"/>
        <end position="170"/>
    </location>
</feature>
<dbReference type="Gene3D" id="1.10.3720.10">
    <property type="entry name" value="MetI-like"/>
    <property type="match status" value="1"/>
</dbReference>
<evidence type="ECO:0000256" key="4">
    <source>
        <dbReference type="ARBA" id="ARBA00022692"/>
    </source>
</evidence>
<feature type="transmembrane region" description="Helical" evidence="7">
    <location>
        <begin position="87"/>
        <end position="112"/>
    </location>
</feature>
<feature type="transmembrane region" description="Helical" evidence="7">
    <location>
        <begin position="33"/>
        <end position="51"/>
    </location>
</feature>
<dbReference type="CDD" id="cd06261">
    <property type="entry name" value="TM_PBP2"/>
    <property type="match status" value="1"/>
</dbReference>
<proteinExistence type="inferred from homology"/>
<comment type="similarity">
    <text evidence="7">Belongs to the binding-protein-dependent transport system permease family.</text>
</comment>
<organism evidence="10 11">
    <name type="scientific">Thermoanaerobacterium xylanolyticum (strain ATCC 49914 / DSM 7097 / LX-11)</name>
    <dbReference type="NCBI Taxonomy" id="858215"/>
    <lineage>
        <taxon>Bacteria</taxon>
        <taxon>Bacillati</taxon>
        <taxon>Bacillota</taxon>
        <taxon>Clostridia</taxon>
        <taxon>Thermoanaerobacterales</taxon>
        <taxon>Thermoanaerobacteraceae</taxon>
        <taxon>Thermoanaerobacterium</taxon>
    </lineage>
</organism>
<dbReference type="Proteomes" id="UP000007239">
    <property type="component" value="Chromosome"/>
</dbReference>
<comment type="subcellular location">
    <subcellularLocation>
        <location evidence="1 7">Cell membrane</location>
        <topology evidence="1 7">Multi-pass membrane protein</topology>
    </subcellularLocation>
</comment>
<keyword evidence="3" id="KW-1003">Cell membrane</keyword>
<dbReference type="KEGG" id="txy:Thexy_0529"/>
<dbReference type="PANTHER" id="PTHR30151:SF0">
    <property type="entry name" value="ABC TRANSPORTER PERMEASE PROTEIN MJ0413-RELATED"/>
    <property type="match status" value="1"/>
</dbReference>
<reference evidence="10" key="1">
    <citation type="submission" date="2011-05" db="EMBL/GenBank/DDBJ databases">
        <title>Complete sequence of Thermoanaerobacterium xylanolyticum LX-11.</title>
        <authorList>
            <consortium name="US DOE Joint Genome Institute"/>
            <person name="Lucas S."/>
            <person name="Han J."/>
            <person name="Lapidus A."/>
            <person name="Cheng J.-F."/>
            <person name="Goodwin L."/>
            <person name="Pitluck S."/>
            <person name="Peters L."/>
            <person name="Mikhailova N."/>
            <person name="Lu M."/>
            <person name="Han C."/>
            <person name="Tapia R."/>
            <person name="Land M."/>
            <person name="Hauser L."/>
            <person name="Kyrpides N."/>
            <person name="Ivanova N."/>
            <person name="Pagani I."/>
            <person name="Hemme C."/>
            <person name="Woyke T."/>
        </authorList>
    </citation>
    <scope>NUCLEOTIDE SEQUENCE</scope>
    <source>
        <strain evidence="10">LX-11</strain>
    </source>
</reference>
<evidence type="ECO:0000256" key="7">
    <source>
        <dbReference type="RuleBase" id="RU363032"/>
    </source>
</evidence>
<evidence type="ECO:0000313" key="11">
    <source>
        <dbReference type="Proteomes" id="UP000007239"/>
    </source>
</evidence>
<feature type="transmembrane region" description="Helical" evidence="7">
    <location>
        <begin position="190"/>
        <end position="223"/>
    </location>
</feature>
<dbReference type="RefSeq" id="WP_013787331.1">
    <property type="nucleotide sequence ID" value="NC_015555.1"/>
</dbReference>
<evidence type="ECO:0000256" key="2">
    <source>
        <dbReference type="ARBA" id="ARBA00022448"/>
    </source>
</evidence>
<accession>F6BHJ9</accession>
<feature type="domain" description="ABC transmembrane type-1" evidence="9">
    <location>
        <begin position="80"/>
        <end position="268"/>
    </location>
</feature>
<evidence type="ECO:0000259" key="9">
    <source>
        <dbReference type="PROSITE" id="PS50928"/>
    </source>
</evidence>
<keyword evidence="2 7" id="KW-0813">Transport</keyword>
<keyword evidence="5 7" id="KW-1133">Transmembrane helix</keyword>
<evidence type="ECO:0000256" key="5">
    <source>
        <dbReference type="ARBA" id="ARBA00022989"/>
    </source>
</evidence>
<protein>
    <submittedName>
        <fullName evidence="10">ABC-type transporter, integral membrane subunit</fullName>
    </submittedName>
</protein>
<dbReference type="GO" id="GO:0005886">
    <property type="term" value="C:plasma membrane"/>
    <property type="evidence" value="ECO:0007669"/>
    <property type="project" value="UniProtKB-SubCell"/>
</dbReference>
<feature type="region of interest" description="Disordered" evidence="8">
    <location>
        <begin position="1"/>
        <end position="23"/>
    </location>
</feature>
<keyword evidence="6 7" id="KW-0472">Membrane</keyword>
<keyword evidence="4 7" id="KW-0812">Transmembrane</keyword>
<dbReference type="HOGENOM" id="CLU_046113_1_3_9"/>
<dbReference type="InterPro" id="IPR000515">
    <property type="entry name" value="MetI-like"/>
</dbReference>